<dbReference type="AlphaFoldDB" id="A0A517SEB4"/>
<dbReference type="Proteomes" id="UP000315700">
    <property type="component" value="Chromosome"/>
</dbReference>
<evidence type="ECO:0008006" key="3">
    <source>
        <dbReference type="Google" id="ProtNLM"/>
    </source>
</evidence>
<dbReference type="OrthoDB" id="286727at2"/>
<evidence type="ECO:0000313" key="1">
    <source>
        <dbReference type="EMBL" id="QDT54466.1"/>
    </source>
</evidence>
<protein>
    <recommendedName>
        <fullName evidence="3">Nickel uptake substrate-specific transmembrane region</fullName>
    </recommendedName>
</protein>
<evidence type="ECO:0000313" key="2">
    <source>
        <dbReference type="Proteomes" id="UP000315700"/>
    </source>
</evidence>
<gene>
    <name evidence="1" type="ORF">Pan44_24990</name>
</gene>
<dbReference type="RefSeq" id="WP_145030321.1">
    <property type="nucleotide sequence ID" value="NZ_CP036271.1"/>
</dbReference>
<name>A0A517SEB4_9PLAN</name>
<proteinExistence type="predicted"/>
<accession>A0A517SEB4</accession>
<organism evidence="1 2">
    <name type="scientific">Caulifigura coniformis</name>
    <dbReference type="NCBI Taxonomy" id="2527983"/>
    <lineage>
        <taxon>Bacteria</taxon>
        <taxon>Pseudomonadati</taxon>
        <taxon>Planctomycetota</taxon>
        <taxon>Planctomycetia</taxon>
        <taxon>Planctomycetales</taxon>
        <taxon>Planctomycetaceae</taxon>
        <taxon>Caulifigura</taxon>
    </lineage>
</organism>
<sequence>MPLPAILPFVLNAGRRLPASLLILVVAFAGCGRSGPEIGRVAGLVTLDGRPLPEAFVYFRHEGGGRNSQAMTDDTGHYELNYSGSEAGAIVGPNTVRITTFVAPNYDDSGKLIKGTGKKEVVPTRYNKQSELKVEVKPGSNDLEFKLLTSG</sequence>
<dbReference type="InParanoid" id="A0A517SEB4"/>
<dbReference type="KEGG" id="ccos:Pan44_24990"/>
<reference evidence="1 2" key="1">
    <citation type="submission" date="2019-02" db="EMBL/GenBank/DDBJ databases">
        <title>Deep-cultivation of Planctomycetes and their phenomic and genomic characterization uncovers novel biology.</title>
        <authorList>
            <person name="Wiegand S."/>
            <person name="Jogler M."/>
            <person name="Boedeker C."/>
            <person name="Pinto D."/>
            <person name="Vollmers J."/>
            <person name="Rivas-Marin E."/>
            <person name="Kohn T."/>
            <person name="Peeters S.H."/>
            <person name="Heuer A."/>
            <person name="Rast P."/>
            <person name="Oberbeckmann S."/>
            <person name="Bunk B."/>
            <person name="Jeske O."/>
            <person name="Meyerdierks A."/>
            <person name="Storesund J.E."/>
            <person name="Kallscheuer N."/>
            <person name="Luecker S."/>
            <person name="Lage O.M."/>
            <person name="Pohl T."/>
            <person name="Merkel B.J."/>
            <person name="Hornburger P."/>
            <person name="Mueller R.-W."/>
            <person name="Bruemmer F."/>
            <person name="Labrenz M."/>
            <person name="Spormann A.M."/>
            <person name="Op den Camp H."/>
            <person name="Overmann J."/>
            <person name="Amann R."/>
            <person name="Jetten M.S.M."/>
            <person name="Mascher T."/>
            <person name="Medema M.H."/>
            <person name="Devos D.P."/>
            <person name="Kaster A.-K."/>
            <person name="Ovreas L."/>
            <person name="Rohde M."/>
            <person name="Galperin M.Y."/>
            <person name="Jogler C."/>
        </authorList>
    </citation>
    <scope>NUCLEOTIDE SEQUENCE [LARGE SCALE GENOMIC DNA]</scope>
    <source>
        <strain evidence="1 2">Pan44</strain>
    </source>
</reference>
<dbReference type="EMBL" id="CP036271">
    <property type="protein sequence ID" value="QDT54466.1"/>
    <property type="molecule type" value="Genomic_DNA"/>
</dbReference>
<keyword evidence="2" id="KW-1185">Reference proteome</keyword>